<dbReference type="PROSITE" id="PS51257">
    <property type="entry name" value="PROKAR_LIPOPROTEIN"/>
    <property type="match status" value="1"/>
</dbReference>
<dbReference type="InterPro" id="IPR050922">
    <property type="entry name" value="LytR/CpsA/Psr_CW_biosynth"/>
</dbReference>
<dbReference type="Pfam" id="PF13399">
    <property type="entry name" value="LytR_C"/>
    <property type="match status" value="2"/>
</dbReference>
<name>A0A212THU8_9MICO</name>
<feature type="signal peptide" evidence="1">
    <location>
        <begin position="1"/>
        <end position="24"/>
    </location>
</feature>
<feature type="domain" description="LytR/CpsA/Psr regulator C-terminal" evidence="2">
    <location>
        <begin position="54"/>
        <end position="140"/>
    </location>
</feature>
<feature type="chain" id="PRO_5012939647" evidence="1">
    <location>
        <begin position="25"/>
        <end position="267"/>
    </location>
</feature>
<organism evidence="3 4">
    <name type="scientific">Kytococcus aerolatus</name>
    <dbReference type="NCBI Taxonomy" id="592308"/>
    <lineage>
        <taxon>Bacteria</taxon>
        <taxon>Bacillati</taxon>
        <taxon>Actinomycetota</taxon>
        <taxon>Actinomycetes</taxon>
        <taxon>Micrococcales</taxon>
        <taxon>Kytococcaceae</taxon>
        <taxon>Kytococcus</taxon>
    </lineage>
</organism>
<dbReference type="Proteomes" id="UP000198122">
    <property type="component" value="Unassembled WGS sequence"/>
</dbReference>
<dbReference type="PANTHER" id="PTHR33392">
    <property type="entry name" value="POLYISOPRENYL-TEICHOIC ACID--PEPTIDOGLYCAN TEICHOIC ACID TRANSFERASE TAGU"/>
    <property type="match status" value="1"/>
</dbReference>
<dbReference type="InterPro" id="IPR027381">
    <property type="entry name" value="LytR/CpsA/Psr_C"/>
</dbReference>
<dbReference type="EMBL" id="FYEZ01000001">
    <property type="protein sequence ID" value="SNC65628.1"/>
    <property type="molecule type" value="Genomic_DNA"/>
</dbReference>
<evidence type="ECO:0000256" key="1">
    <source>
        <dbReference type="SAM" id="SignalP"/>
    </source>
</evidence>
<keyword evidence="1" id="KW-0732">Signal</keyword>
<feature type="domain" description="LytR/CpsA/Psr regulator C-terminal" evidence="2">
    <location>
        <begin position="153"/>
        <end position="241"/>
    </location>
</feature>
<evidence type="ECO:0000313" key="4">
    <source>
        <dbReference type="Proteomes" id="UP000198122"/>
    </source>
</evidence>
<protein>
    <submittedName>
        <fullName evidence="3">LytR cell envelope-related transcriptional attenuator</fullName>
    </submittedName>
</protein>
<dbReference type="RefSeq" id="WP_088818227.1">
    <property type="nucleotide sequence ID" value="NZ_FYEZ01000001.1"/>
</dbReference>
<proteinExistence type="predicted"/>
<dbReference type="Gene3D" id="3.30.70.2390">
    <property type="match status" value="2"/>
</dbReference>
<evidence type="ECO:0000313" key="3">
    <source>
        <dbReference type="EMBL" id="SNC65628.1"/>
    </source>
</evidence>
<evidence type="ECO:0000259" key="2">
    <source>
        <dbReference type="Pfam" id="PF13399"/>
    </source>
</evidence>
<dbReference type="AlphaFoldDB" id="A0A212THU8"/>
<reference evidence="3 4" key="1">
    <citation type="submission" date="2017-06" db="EMBL/GenBank/DDBJ databases">
        <authorList>
            <person name="Kim H.J."/>
            <person name="Triplett B.A."/>
        </authorList>
    </citation>
    <scope>NUCLEOTIDE SEQUENCE [LARGE SCALE GENOMIC DNA]</scope>
    <source>
        <strain evidence="3 4">DSM 22179</strain>
    </source>
</reference>
<sequence>MRHRLPAQLAALACAAGLALTACSEPEPEARFPQTPVPGHCADWGELRELDHSTVQVRVLNKGAGAGAAAEAARELEGRGFTVLTTGNDHSDSPQADAIVRYGPMGLSAARTVALQVEGARLERDSRRDPSVDLVLGKAFDSLAQQPAAPADQVRMNVYNTTAEPGLADRAARQMRKRDFTVRKVGNDPERKWYPEDTAIIRHGLRSEPVARTVAAQVPGARLVNDDRTGLSVDLVLGGKYTWATKDFTEPEKVPETKQGPRIGCEA</sequence>
<accession>A0A212THU8</accession>
<gene>
    <name evidence="3" type="ORF">SAMN05445756_1384</name>
</gene>
<dbReference type="OrthoDB" id="4864198at2"/>
<dbReference type="PANTHER" id="PTHR33392:SF6">
    <property type="entry name" value="POLYISOPRENYL-TEICHOIC ACID--PEPTIDOGLYCAN TEICHOIC ACID TRANSFERASE TAGU"/>
    <property type="match status" value="1"/>
</dbReference>
<keyword evidence="4" id="KW-1185">Reference proteome</keyword>